<dbReference type="SUPFAM" id="SSF54373">
    <property type="entry name" value="FAD-linked reductases, C-terminal domain"/>
    <property type="match status" value="1"/>
</dbReference>
<dbReference type="AlphaFoldDB" id="N8W980"/>
<keyword evidence="3" id="KW-0560">Oxidoreductase</keyword>
<evidence type="ECO:0000256" key="2">
    <source>
        <dbReference type="ARBA" id="ARBA00005995"/>
    </source>
</evidence>
<dbReference type="SUPFAM" id="SSF51905">
    <property type="entry name" value="FAD/NAD(P)-binding domain"/>
    <property type="match status" value="1"/>
</dbReference>
<evidence type="ECO:0000313" key="7">
    <source>
        <dbReference type="Proteomes" id="UP000013209"/>
    </source>
</evidence>
<evidence type="ECO:0000256" key="3">
    <source>
        <dbReference type="ARBA" id="ARBA00023002"/>
    </source>
</evidence>
<feature type="binding site" evidence="4">
    <location>
        <begin position="39"/>
        <end position="40"/>
    </location>
    <ligand>
        <name>FAD</name>
        <dbReference type="ChEBI" id="CHEBI:57692"/>
    </ligand>
</feature>
<proteinExistence type="inferred from homology"/>
<protein>
    <recommendedName>
        <fullName evidence="5">Amine oxidase domain-containing protein</fullName>
    </recommendedName>
</protein>
<dbReference type="PRINTS" id="PR00757">
    <property type="entry name" value="AMINEOXDASEF"/>
</dbReference>
<dbReference type="InterPro" id="IPR036188">
    <property type="entry name" value="FAD/NAD-bd_sf"/>
</dbReference>
<accession>N8W980</accession>
<feature type="domain" description="Amine oxidase" evidence="5">
    <location>
        <begin position="19"/>
        <end position="450"/>
    </location>
</feature>
<dbReference type="Gene3D" id="3.90.660.10">
    <property type="match status" value="1"/>
</dbReference>
<dbReference type="HOGENOM" id="CLU_004498_0_4_6"/>
<dbReference type="Pfam" id="PF01593">
    <property type="entry name" value="Amino_oxidase"/>
    <property type="match status" value="1"/>
</dbReference>
<sequence>MDTQTTEKMWDAIVVGAGLAGLKAALELKKAGKDVLLLEARDRVGGRSKAGEIYGETIDLGGQWVGPQQKLLLAQAQELGVKTYPQFIKVASLVSRNGLVKSYRSNIPKLPIASLLEIALLERRWNKEALTLPSGEPWLAAQAKQWDAESVESWLLKHVRTDGARDFMRTIVGALFCCNTSQLSYLFFLEYFRQGHGLEVLISTEGGAQQDKFIGGAWQISKLIADQLREHLILNSPVLAVEQHADHVKVVCRTQSYKAKNIIIATPPVLASKIHYTPPLPTKRERLLQSMTMGAVIKVHLAYSNAFWKQQNLNGAVVATDRAVSVVFDQSPEGANHGVLLGLIEGDYAIELSSLDVEARRQWVIADFVYYFGQQAAHPLEYVEQDWLTEAWSQGGYVAHMPPGVMTTYGDCIRQPVDRIHWAGTETATEWSGYLDGALQSGIRAAKEIIHKQTLSL</sequence>
<dbReference type="STRING" id="1144672.F966_03276"/>
<comment type="similarity">
    <text evidence="2">Belongs to the flavin monoamine oxidase family.</text>
</comment>
<comment type="cofactor">
    <cofactor evidence="1">
        <name>FAD</name>
        <dbReference type="ChEBI" id="CHEBI:57692"/>
    </cofactor>
</comment>
<dbReference type="Proteomes" id="UP000013209">
    <property type="component" value="Unassembled WGS sequence"/>
</dbReference>
<dbReference type="eggNOG" id="COG1231">
    <property type="taxonomic scope" value="Bacteria"/>
</dbReference>
<reference evidence="6 7" key="1">
    <citation type="submission" date="2013-02" db="EMBL/GenBank/DDBJ databases">
        <title>The Genome Sequence of Acinetobacter sp. CIP 56.2.</title>
        <authorList>
            <consortium name="The Broad Institute Genome Sequencing Platform"/>
            <consortium name="The Broad Institute Genome Sequencing Center for Infectious Disease"/>
            <person name="Cerqueira G."/>
            <person name="Feldgarden M."/>
            <person name="Courvalin P."/>
            <person name="Perichon B."/>
            <person name="Grillot-Courvalin C."/>
            <person name="Clermont D."/>
            <person name="Rocha E."/>
            <person name="Yoon E.-J."/>
            <person name="Nemec A."/>
            <person name="Walker B."/>
            <person name="Young S.K."/>
            <person name="Zeng Q."/>
            <person name="Gargeya S."/>
            <person name="Fitzgerald M."/>
            <person name="Haas B."/>
            <person name="Abouelleil A."/>
            <person name="Alvarado L."/>
            <person name="Arachchi H.M."/>
            <person name="Berlin A.M."/>
            <person name="Chapman S.B."/>
            <person name="Dewar J."/>
            <person name="Goldberg J."/>
            <person name="Griggs A."/>
            <person name="Gujja S."/>
            <person name="Hansen M."/>
            <person name="Howarth C."/>
            <person name="Imamovic A."/>
            <person name="Larimer J."/>
            <person name="McCowan C."/>
            <person name="Murphy C."/>
            <person name="Neiman D."/>
            <person name="Pearson M."/>
            <person name="Priest M."/>
            <person name="Roberts A."/>
            <person name="Saif S."/>
            <person name="Shea T."/>
            <person name="Sisk P."/>
            <person name="Sykes S."/>
            <person name="Wortman J."/>
            <person name="Nusbaum C."/>
            <person name="Birren B."/>
        </authorList>
    </citation>
    <scope>NUCLEOTIDE SEQUENCE [LARGE SCALE GENOMIC DNA]</scope>
    <source>
        <strain evidence="6 7">CIP 56.2</strain>
    </source>
</reference>
<evidence type="ECO:0000256" key="1">
    <source>
        <dbReference type="ARBA" id="ARBA00001974"/>
    </source>
</evidence>
<evidence type="ECO:0000313" key="6">
    <source>
        <dbReference type="EMBL" id="ENV08602.1"/>
    </source>
</evidence>
<dbReference type="PATRIC" id="fig|1144672.3.peg.3159"/>
<evidence type="ECO:0000259" key="5">
    <source>
        <dbReference type="Pfam" id="PF01593"/>
    </source>
</evidence>
<dbReference type="InterPro" id="IPR002937">
    <property type="entry name" value="Amino_oxidase"/>
</dbReference>
<dbReference type="Gene3D" id="3.50.50.60">
    <property type="entry name" value="FAD/NAD(P)-binding domain"/>
    <property type="match status" value="1"/>
</dbReference>
<comment type="caution">
    <text evidence="6">The sequence shown here is derived from an EMBL/GenBank/DDBJ whole genome shotgun (WGS) entry which is preliminary data.</text>
</comment>
<dbReference type="RefSeq" id="WP_004807066.1">
    <property type="nucleotide sequence ID" value="NZ_KB849440.1"/>
</dbReference>
<evidence type="ECO:0000256" key="4">
    <source>
        <dbReference type="PIRSR" id="PIRSR601613-1"/>
    </source>
</evidence>
<name>N8W980_9GAMM</name>
<dbReference type="PANTHER" id="PTHR43563">
    <property type="entry name" value="AMINE OXIDASE"/>
    <property type="match status" value="1"/>
</dbReference>
<feature type="binding site" evidence="4">
    <location>
        <position position="426"/>
    </location>
    <ligand>
        <name>FAD</name>
        <dbReference type="ChEBI" id="CHEBI:57692"/>
    </ligand>
</feature>
<dbReference type="InterPro" id="IPR050703">
    <property type="entry name" value="Flavin_MAO"/>
</dbReference>
<gene>
    <name evidence="6" type="ORF">F966_03276</name>
</gene>
<organism evidence="6 7">
    <name type="scientific">Acinetobacter higginsii</name>
    <dbReference type="NCBI Taxonomy" id="70347"/>
    <lineage>
        <taxon>Bacteria</taxon>
        <taxon>Pseudomonadati</taxon>
        <taxon>Pseudomonadota</taxon>
        <taxon>Gammaproteobacteria</taxon>
        <taxon>Moraxellales</taxon>
        <taxon>Moraxellaceae</taxon>
        <taxon>Acinetobacter</taxon>
    </lineage>
</organism>
<dbReference type="PANTHER" id="PTHR43563:SF1">
    <property type="entry name" value="AMINE OXIDASE [FLAVIN-CONTAINING] B"/>
    <property type="match status" value="1"/>
</dbReference>
<dbReference type="Gene3D" id="1.10.405.10">
    <property type="entry name" value="Guanine Nucleotide Dissociation Inhibitor, domain 1"/>
    <property type="match status" value="1"/>
</dbReference>
<dbReference type="GO" id="GO:0016491">
    <property type="term" value="F:oxidoreductase activity"/>
    <property type="evidence" value="ECO:0007669"/>
    <property type="project" value="UniProtKB-KW"/>
</dbReference>
<dbReference type="EMBL" id="APPH01000015">
    <property type="protein sequence ID" value="ENV08602.1"/>
    <property type="molecule type" value="Genomic_DNA"/>
</dbReference>
<dbReference type="InterPro" id="IPR001613">
    <property type="entry name" value="Flavin_amine_oxidase"/>
</dbReference>
<feature type="binding site" evidence="4">
    <location>
        <position position="238"/>
    </location>
    <ligand>
        <name>FAD</name>
        <dbReference type="ChEBI" id="CHEBI:57692"/>
    </ligand>
</feature>